<keyword evidence="1" id="KW-1133">Transmembrane helix</keyword>
<evidence type="ECO:0000313" key="3">
    <source>
        <dbReference type="Proteomes" id="UP000056968"/>
    </source>
</evidence>
<evidence type="ECO:0000256" key="1">
    <source>
        <dbReference type="SAM" id="Phobius"/>
    </source>
</evidence>
<dbReference type="KEGG" id="sbd:ATN00_15690"/>
<dbReference type="RefSeq" id="WP_062066136.1">
    <property type="nucleotide sequence ID" value="NZ_CP013264.1"/>
</dbReference>
<proteinExistence type="predicted"/>
<keyword evidence="3" id="KW-1185">Reference proteome</keyword>
<organism evidence="2 3">
    <name type="scientific">Sphingobium baderi</name>
    <dbReference type="NCBI Taxonomy" id="1332080"/>
    <lineage>
        <taxon>Bacteria</taxon>
        <taxon>Pseudomonadati</taxon>
        <taxon>Pseudomonadota</taxon>
        <taxon>Alphaproteobacteria</taxon>
        <taxon>Sphingomonadales</taxon>
        <taxon>Sphingomonadaceae</taxon>
        <taxon>Sphingobium</taxon>
    </lineage>
</organism>
<feature type="transmembrane region" description="Helical" evidence="1">
    <location>
        <begin position="47"/>
        <end position="65"/>
    </location>
</feature>
<gene>
    <name evidence="2" type="ORF">ATN00_15690</name>
</gene>
<dbReference type="EMBL" id="CP013264">
    <property type="protein sequence ID" value="ALR21519.1"/>
    <property type="molecule type" value="Genomic_DNA"/>
</dbReference>
<dbReference type="STRING" id="1332080.ATN00_15690"/>
<evidence type="ECO:0000313" key="2">
    <source>
        <dbReference type="EMBL" id="ALR21519.1"/>
    </source>
</evidence>
<keyword evidence="1" id="KW-0472">Membrane</keyword>
<reference evidence="2 3" key="1">
    <citation type="submission" date="2015-11" db="EMBL/GenBank/DDBJ databases">
        <title>A Two-component Flavoprotein Monooxygenase System MeaXY Responsible for para-Hydroxylation of 2-Methyl-6-ethylaniline and 2,6-Diethylaniline in Sphingobium baderi DE-13.</title>
        <authorList>
            <person name="Cheng M."/>
            <person name="Meng Q."/>
            <person name="Yang Y."/>
            <person name="Chu C."/>
            <person name="Yan X."/>
            <person name="He J."/>
            <person name="Li S."/>
        </authorList>
    </citation>
    <scope>NUCLEOTIDE SEQUENCE [LARGE SCALE GENOMIC DNA]</scope>
    <source>
        <strain evidence="2 3">DE-13</strain>
    </source>
</reference>
<name>A0A0S3F1F9_9SPHN</name>
<dbReference type="Proteomes" id="UP000056968">
    <property type="component" value="Chromosome"/>
</dbReference>
<sequence length="67" mass="7376">MVDEAVQFKIKSESQKGSRFDYRPMGRAGAAGFAERAEESIQLLSRWAGIIAFAGALATISYFLFRG</sequence>
<accession>A0A0S3F1F9</accession>
<dbReference type="AlphaFoldDB" id="A0A0S3F1F9"/>
<keyword evidence="1" id="KW-0812">Transmembrane</keyword>
<protein>
    <submittedName>
        <fullName evidence="2">Uncharacterized protein</fullName>
    </submittedName>
</protein>